<dbReference type="AlphaFoldDB" id="A0A0B2VHI2"/>
<gene>
    <name evidence="1" type="ORF">Tcan_18875</name>
</gene>
<accession>A0A0B2VHI2</accession>
<dbReference type="Proteomes" id="UP000031036">
    <property type="component" value="Unassembled WGS sequence"/>
</dbReference>
<dbReference type="EMBL" id="JPKZ01001655">
    <property type="protein sequence ID" value="KHN80869.1"/>
    <property type="molecule type" value="Genomic_DNA"/>
</dbReference>
<protein>
    <submittedName>
        <fullName evidence="1">Uncharacterized protein</fullName>
    </submittedName>
</protein>
<evidence type="ECO:0000313" key="2">
    <source>
        <dbReference type="Proteomes" id="UP000031036"/>
    </source>
</evidence>
<reference evidence="1 2" key="1">
    <citation type="submission" date="2014-11" db="EMBL/GenBank/DDBJ databases">
        <title>Genetic blueprint of the zoonotic pathogen Toxocara canis.</title>
        <authorList>
            <person name="Zhu X.-Q."/>
            <person name="Korhonen P.K."/>
            <person name="Cai H."/>
            <person name="Young N.D."/>
            <person name="Nejsum P."/>
            <person name="von Samson-Himmelstjerna G."/>
            <person name="Boag P.R."/>
            <person name="Tan P."/>
            <person name="Li Q."/>
            <person name="Min J."/>
            <person name="Yang Y."/>
            <person name="Wang X."/>
            <person name="Fang X."/>
            <person name="Hall R.S."/>
            <person name="Hofmann A."/>
            <person name="Sternberg P.W."/>
            <person name="Jex A.R."/>
            <person name="Gasser R.B."/>
        </authorList>
    </citation>
    <scope>NUCLEOTIDE SEQUENCE [LARGE SCALE GENOMIC DNA]</scope>
    <source>
        <strain evidence="1">PN_DK_2014</strain>
    </source>
</reference>
<organism evidence="1 2">
    <name type="scientific">Toxocara canis</name>
    <name type="common">Canine roundworm</name>
    <dbReference type="NCBI Taxonomy" id="6265"/>
    <lineage>
        <taxon>Eukaryota</taxon>
        <taxon>Metazoa</taxon>
        <taxon>Ecdysozoa</taxon>
        <taxon>Nematoda</taxon>
        <taxon>Chromadorea</taxon>
        <taxon>Rhabditida</taxon>
        <taxon>Spirurina</taxon>
        <taxon>Ascaridomorpha</taxon>
        <taxon>Ascaridoidea</taxon>
        <taxon>Toxocaridae</taxon>
        <taxon>Toxocara</taxon>
    </lineage>
</organism>
<evidence type="ECO:0000313" key="1">
    <source>
        <dbReference type="EMBL" id="KHN80869.1"/>
    </source>
</evidence>
<proteinExistence type="predicted"/>
<comment type="caution">
    <text evidence="1">The sequence shown here is derived from an EMBL/GenBank/DDBJ whole genome shotgun (WGS) entry which is preliminary data.</text>
</comment>
<sequence length="106" mass="11060">MKSCCTPTLVLPLSDVARGADGEPLRNSIDGSCTRYSCSEGANRRANCTPNSAMVADAALANTPPPSATQTTNTSARVNRDDGILCSSLKCKSAIVNCHRCCGPRL</sequence>
<name>A0A0B2VHI2_TOXCA</name>
<keyword evidence="2" id="KW-1185">Reference proteome</keyword>